<evidence type="ECO:0000313" key="2">
    <source>
        <dbReference type="Proteomes" id="UP001521222"/>
    </source>
</evidence>
<protein>
    <submittedName>
        <fullName evidence="1">Uncharacterized protein</fullName>
    </submittedName>
</protein>
<name>A0ABR3RA58_9PLEO</name>
<reference evidence="1 2" key="1">
    <citation type="submission" date="2024-02" db="EMBL/GenBank/DDBJ databases">
        <title>De novo assembly and annotation of 12 fungi associated with fruit tree decline syndrome in Ontario, Canada.</title>
        <authorList>
            <person name="Sulman M."/>
            <person name="Ellouze W."/>
            <person name="Ilyukhin E."/>
        </authorList>
    </citation>
    <scope>NUCLEOTIDE SEQUENCE [LARGE SCALE GENOMIC DNA]</scope>
    <source>
        <strain evidence="1 2">M97-236</strain>
    </source>
</reference>
<keyword evidence="2" id="KW-1185">Reference proteome</keyword>
<proteinExistence type="predicted"/>
<sequence length="172" mass="18891">MPSAADIYPDDADWTPSAPIYEGLDYMSHHQPPIVEQPRIVVGNVFNWPPPAQVYAPEPAPTTADICAADHDVLALMNELPEPTLCTLAALGNSHDLRKTTAFELPCDERALTPAQIDGSRYGIRFHGLAYGDQWELPKVGDFGESEAFRVGPRDHDGWGGLEWALKQGREA</sequence>
<gene>
    <name evidence="1" type="ORF">SLS59_005389</name>
</gene>
<accession>A0ABR3RA58</accession>
<dbReference type="EMBL" id="JAKIXB020000016">
    <property type="protein sequence ID" value="KAL1601237.1"/>
    <property type="molecule type" value="Genomic_DNA"/>
</dbReference>
<dbReference type="Proteomes" id="UP001521222">
    <property type="component" value="Unassembled WGS sequence"/>
</dbReference>
<evidence type="ECO:0000313" key="1">
    <source>
        <dbReference type="EMBL" id="KAL1601237.1"/>
    </source>
</evidence>
<organism evidence="1 2">
    <name type="scientific">Nothophoma quercina</name>
    <dbReference type="NCBI Taxonomy" id="749835"/>
    <lineage>
        <taxon>Eukaryota</taxon>
        <taxon>Fungi</taxon>
        <taxon>Dikarya</taxon>
        <taxon>Ascomycota</taxon>
        <taxon>Pezizomycotina</taxon>
        <taxon>Dothideomycetes</taxon>
        <taxon>Pleosporomycetidae</taxon>
        <taxon>Pleosporales</taxon>
        <taxon>Pleosporineae</taxon>
        <taxon>Didymellaceae</taxon>
        <taxon>Nothophoma</taxon>
    </lineage>
</organism>
<comment type="caution">
    <text evidence="1">The sequence shown here is derived from an EMBL/GenBank/DDBJ whole genome shotgun (WGS) entry which is preliminary data.</text>
</comment>